<feature type="compositionally biased region" description="Polar residues" evidence="1">
    <location>
        <begin position="1"/>
        <end position="19"/>
    </location>
</feature>
<evidence type="ECO:0000256" key="1">
    <source>
        <dbReference type="SAM" id="MobiDB-lite"/>
    </source>
</evidence>
<reference evidence="3" key="1">
    <citation type="journal article" date="2013" name="Genome Announc.">
        <title>Draft Genome Sequence of Streptomyces bottropensis ATCC 25435, a Bottromycin-Producing Actinomycete.</title>
        <authorList>
            <person name="Zhang H."/>
            <person name="Zhou W."/>
            <person name="Zhuang Y."/>
            <person name="Liang X."/>
            <person name="Liu T."/>
        </authorList>
    </citation>
    <scope>NUCLEOTIDE SEQUENCE [LARGE SCALE GENOMIC DNA]</scope>
    <source>
        <strain evidence="3">ATCC 25435</strain>
    </source>
</reference>
<dbReference type="Proteomes" id="UP000030760">
    <property type="component" value="Unassembled WGS sequence"/>
</dbReference>
<feature type="compositionally biased region" description="Basic and acidic residues" evidence="1">
    <location>
        <begin position="46"/>
        <end position="67"/>
    </location>
</feature>
<evidence type="ECO:0000313" key="3">
    <source>
        <dbReference type="Proteomes" id="UP000030760"/>
    </source>
</evidence>
<dbReference type="EMBL" id="KB405094">
    <property type="protein sequence ID" value="EMF52882.1"/>
    <property type="molecule type" value="Genomic_DNA"/>
</dbReference>
<dbReference type="AlphaFoldDB" id="M3D9D2"/>
<accession>M3D9D2</accession>
<sequence>MTRFRTTGKASALRSTGVSTDVAGTPWRSLTLVQVHAGSGITTAEGPRDADASGQRLDRCAGRPEPR</sequence>
<gene>
    <name evidence="2" type="ORF">SBD_5958</name>
</gene>
<organism evidence="2 3">
    <name type="scientific">Streptomyces bottropensis ATCC 25435</name>
    <dbReference type="NCBI Taxonomy" id="1054862"/>
    <lineage>
        <taxon>Bacteria</taxon>
        <taxon>Bacillati</taxon>
        <taxon>Actinomycetota</taxon>
        <taxon>Actinomycetes</taxon>
        <taxon>Kitasatosporales</taxon>
        <taxon>Streptomycetaceae</taxon>
        <taxon>Streptomyces</taxon>
    </lineage>
</organism>
<protein>
    <submittedName>
        <fullName evidence="2">Uncharacterized protein</fullName>
    </submittedName>
</protein>
<name>M3D9D2_9ACTN</name>
<evidence type="ECO:0000313" key="2">
    <source>
        <dbReference type="EMBL" id="EMF52882.1"/>
    </source>
</evidence>
<feature type="region of interest" description="Disordered" evidence="1">
    <location>
        <begin position="1"/>
        <end position="23"/>
    </location>
</feature>
<proteinExistence type="predicted"/>
<feature type="region of interest" description="Disordered" evidence="1">
    <location>
        <begin position="40"/>
        <end position="67"/>
    </location>
</feature>